<dbReference type="AlphaFoldDB" id="B7TWN8"/>
<evidence type="ECO:0000256" key="6">
    <source>
        <dbReference type="ARBA" id="ARBA00022694"/>
    </source>
</evidence>
<accession>B7TWN8</accession>
<dbReference type="NCBIfam" id="TIGR00091">
    <property type="entry name" value="tRNA (guanosine(46)-N7)-methyltransferase TrmB"/>
    <property type="match status" value="1"/>
</dbReference>
<dbReference type="Gene3D" id="3.40.50.150">
    <property type="entry name" value="Vaccinia Virus protein VP39"/>
    <property type="match status" value="1"/>
</dbReference>
<evidence type="ECO:0000256" key="9">
    <source>
        <dbReference type="HAMAP-Rule" id="MF_01057"/>
    </source>
</evidence>
<dbReference type="Pfam" id="PF02390">
    <property type="entry name" value="Methyltransf_4"/>
    <property type="match status" value="1"/>
</dbReference>
<gene>
    <name evidence="9" type="primary">trmB</name>
</gene>
<dbReference type="EC" id="2.1.1.33" evidence="9"/>
<dbReference type="InterPro" id="IPR003358">
    <property type="entry name" value="tRNA_(Gua-N-7)_MeTrfase_Trmb"/>
</dbReference>
<name>B7TWN8_9ACTN</name>
<dbReference type="GO" id="GO:0043527">
    <property type="term" value="C:tRNA methyltransferase complex"/>
    <property type="evidence" value="ECO:0007669"/>
    <property type="project" value="TreeGrafter"/>
</dbReference>
<organism evidence="11">
    <name type="scientific">Streptomyces pactum</name>
    <dbReference type="NCBI Taxonomy" id="68249"/>
    <lineage>
        <taxon>Bacteria</taxon>
        <taxon>Bacillati</taxon>
        <taxon>Actinomycetota</taxon>
        <taxon>Actinomycetes</taxon>
        <taxon>Kitasatosporales</taxon>
        <taxon>Streptomycetaceae</taxon>
        <taxon>Streptomyces</taxon>
    </lineage>
</organism>
<evidence type="ECO:0000256" key="4">
    <source>
        <dbReference type="ARBA" id="ARBA00022679"/>
    </source>
</evidence>
<feature type="binding site" evidence="9">
    <location>
        <position position="259"/>
    </location>
    <ligand>
        <name>S-adenosyl-L-methionine</name>
        <dbReference type="ChEBI" id="CHEBI:59789"/>
    </ligand>
</feature>
<evidence type="ECO:0000256" key="7">
    <source>
        <dbReference type="ARBA" id="ARBA00060552"/>
    </source>
</evidence>
<feature type="compositionally biased region" description="Basic residues" evidence="10">
    <location>
        <begin position="204"/>
        <end position="217"/>
    </location>
</feature>
<feature type="compositionally biased region" description="Basic and acidic residues" evidence="10">
    <location>
        <begin position="178"/>
        <end position="188"/>
    </location>
</feature>
<evidence type="ECO:0000256" key="5">
    <source>
        <dbReference type="ARBA" id="ARBA00022691"/>
    </source>
</evidence>
<dbReference type="EMBL" id="FJ392609">
    <property type="protein sequence ID" value="ACJ24889.1"/>
    <property type="molecule type" value="Genomic_DNA"/>
</dbReference>
<feature type="compositionally biased region" description="Polar residues" evidence="10">
    <location>
        <begin position="163"/>
        <end position="175"/>
    </location>
</feature>
<comment type="pathway">
    <text evidence="7 9">tRNA modification; N(7)-methylguanine-tRNA biosynthesis.</text>
</comment>
<evidence type="ECO:0000256" key="3">
    <source>
        <dbReference type="ARBA" id="ARBA00022603"/>
    </source>
</evidence>
<feature type="region of interest" description="Disordered" evidence="10">
    <location>
        <begin position="1"/>
        <end position="222"/>
    </location>
</feature>
<comment type="caution">
    <text evidence="9">Lacks conserved residue(s) required for the propagation of feature annotation.</text>
</comment>
<dbReference type="GO" id="GO:0008176">
    <property type="term" value="F:tRNA (guanine(46)-N7)-methyltransferase activity"/>
    <property type="evidence" value="ECO:0007669"/>
    <property type="project" value="UniProtKB-UniRule"/>
</dbReference>
<dbReference type="PANTHER" id="PTHR23417:SF14">
    <property type="entry name" value="PENTACOTRIPEPTIDE-REPEAT REGION OF PRORP DOMAIN-CONTAINING PROTEIN"/>
    <property type="match status" value="1"/>
</dbReference>
<evidence type="ECO:0000313" key="11">
    <source>
        <dbReference type="EMBL" id="ACJ24889.1"/>
    </source>
</evidence>
<comment type="catalytic activity">
    <reaction evidence="1 9">
        <text>guanosine(46) in tRNA + S-adenosyl-L-methionine = N(7)-methylguanosine(46) in tRNA + S-adenosyl-L-homocysteine</text>
        <dbReference type="Rhea" id="RHEA:42708"/>
        <dbReference type="Rhea" id="RHEA-COMP:10188"/>
        <dbReference type="Rhea" id="RHEA-COMP:10189"/>
        <dbReference type="ChEBI" id="CHEBI:57856"/>
        <dbReference type="ChEBI" id="CHEBI:59789"/>
        <dbReference type="ChEBI" id="CHEBI:74269"/>
        <dbReference type="ChEBI" id="CHEBI:74480"/>
        <dbReference type="EC" id="2.1.1.33"/>
    </reaction>
</comment>
<dbReference type="HAMAP" id="MF_01057">
    <property type="entry name" value="tRNA_methyltr_TrmB"/>
    <property type="match status" value="1"/>
</dbReference>
<protein>
    <recommendedName>
        <fullName evidence="9">tRNA (guanine-N(7)-)-methyltransferase</fullName>
        <ecNumber evidence="9">2.1.1.33</ecNumber>
    </recommendedName>
    <alternativeName>
        <fullName evidence="9">tRNA (guanine(46)-N(7))-methyltransferase</fullName>
    </alternativeName>
    <alternativeName>
        <fullName evidence="9">tRNA(m7G46)-methyltransferase</fullName>
    </alternativeName>
</protein>
<dbReference type="InterPro" id="IPR029063">
    <property type="entry name" value="SAM-dependent_MTases_sf"/>
</dbReference>
<evidence type="ECO:0000256" key="1">
    <source>
        <dbReference type="ARBA" id="ARBA00000142"/>
    </source>
</evidence>
<feature type="binding site" evidence="9">
    <location>
        <position position="370"/>
    </location>
    <ligand>
        <name>substrate</name>
    </ligand>
</feature>
<evidence type="ECO:0000256" key="10">
    <source>
        <dbReference type="SAM" id="MobiDB-lite"/>
    </source>
</evidence>
<feature type="binding site" evidence="9">
    <location>
        <position position="284"/>
    </location>
    <ligand>
        <name>S-adenosyl-L-methionine</name>
        <dbReference type="ChEBI" id="CHEBI:59789"/>
    </ligand>
</feature>
<evidence type="ECO:0000256" key="8">
    <source>
        <dbReference type="ARBA" id="ARBA00060767"/>
    </source>
</evidence>
<keyword evidence="3 9" id="KW-0489">Methyltransferase</keyword>
<dbReference type="FunFam" id="3.40.50.150:FF:000035">
    <property type="entry name" value="tRNA (guanine-N(7)-)-methyltransferase"/>
    <property type="match status" value="1"/>
</dbReference>
<dbReference type="PANTHER" id="PTHR23417">
    <property type="entry name" value="3-DEOXY-D-MANNO-OCTULOSONIC-ACID TRANSFERASE/TRNA GUANINE-N 7 - -METHYLTRANSFERASE"/>
    <property type="match status" value="1"/>
</dbReference>
<feature type="binding site" evidence="9">
    <location>
        <begin position="407"/>
        <end position="410"/>
    </location>
    <ligand>
        <name>substrate</name>
    </ligand>
</feature>
<feature type="compositionally biased region" description="Basic residues" evidence="10">
    <location>
        <begin position="102"/>
        <end position="129"/>
    </location>
</feature>
<dbReference type="SUPFAM" id="SSF53335">
    <property type="entry name" value="S-adenosyl-L-methionine-dependent methyltransferases"/>
    <property type="match status" value="1"/>
</dbReference>
<keyword evidence="6 9" id="KW-0819">tRNA processing</keyword>
<feature type="binding site" evidence="9">
    <location>
        <position position="311"/>
    </location>
    <ligand>
        <name>S-adenosyl-L-methionine</name>
        <dbReference type="ChEBI" id="CHEBI:59789"/>
    </ligand>
</feature>
<keyword evidence="4 9" id="KW-0808">Transferase</keyword>
<feature type="binding site" evidence="9">
    <location>
        <position position="334"/>
    </location>
    <ligand>
        <name>S-adenosyl-L-methionine</name>
        <dbReference type="ChEBI" id="CHEBI:59789"/>
    </ligand>
</feature>
<evidence type="ECO:0000256" key="2">
    <source>
        <dbReference type="ARBA" id="ARBA00003015"/>
    </source>
</evidence>
<dbReference type="PROSITE" id="PS51625">
    <property type="entry name" value="SAM_MT_TRMB"/>
    <property type="match status" value="1"/>
</dbReference>
<comment type="similarity">
    <text evidence="8 9">Belongs to the class I-like SAM-binding methyltransferase superfamily. TrmB family.</text>
</comment>
<dbReference type="InterPro" id="IPR055361">
    <property type="entry name" value="tRNA_methyltr_TrmB_bact"/>
</dbReference>
<keyword evidence="5 9" id="KW-0949">S-adenosyl-L-methionine</keyword>
<comment type="function">
    <text evidence="2 9">Catalyzes the formation of N(7)-methylguanine at position 46 (m7G46) in tRNA.</text>
</comment>
<reference evidence="11" key="1">
    <citation type="submission" date="2008-10" db="EMBL/GenBank/DDBJ databases">
        <title>Deciphering pactamycin biosynthesis and engineered production of new pactamycin analogs.</title>
        <authorList>
            <person name="Ito T."/>
            <person name="Roongsawang N."/>
            <person name="Shirasaka N."/>
            <person name="Lu W."/>
            <person name="Flatt P."/>
            <person name="Kasanah N."/>
            <person name="Miranda C."/>
            <person name="Mahmud T."/>
        </authorList>
    </citation>
    <scope>NUCLEOTIDE SEQUENCE</scope>
    <source>
        <strain evidence="11">ATCC 27456</strain>
    </source>
</reference>
<sequence length="430" mass="46625">MPGASASDGCRGAPPGPEAYGPGRSRKDTVGVRSGAGCTERGPGSPRVTPEGTRPPAGRTVRTDTRSRTGAVRPAHSRGDLPHRRRQAAEEWPSPGRAHPHDTRHRRGPAGRHASPRRPGRKGARHRERGRPGPGARTGAQPPRPARHRGGAAAGRASAPPTVESTYMSENSTAPRSAEAHDHRDRGARLFPGGPSADPAGSHHERRIRSFRPRRGRVTPGQEQALRRLWPQWGLDIDGLHRIDLGRLFGDPEMPVVLEIGFGMGEATAQMAAADPGTGILAADVHTPGQGNLLALAERNGLTNIRVANGDAIILLREMLAPSSLAGLRVYFPDPWPKKRHHKRRLIQPEFVALAATRLRPGALLHCATDWEPYAEQMLEVLSASPDFENTQPDGGYAPRPDFRPLTKFEGQGLDKGHVVHDLLFRRRTD</sequence>
<feature type="binding site" evidence="9">
    <location>
        <position position="338"/>
    </location>
    <ligand>
        <name>substrate</name>
    </ligand>
</feature>
<dbReference type="UniPathway" id="UPA00989"/>
<proteinExistence type="inferred from homology"/>